<accession>A0A916RQJ9</accession>
<sequence length="56" mass="6247">MWNEEMSVCYNLQTISVVHRIIGNEKELGCNKDKERGETERGPENSFESGSGGSGR</sequence>
<dbReference type="AlphaFoldDB" id="A0A916RQJ9"/>
<organism evidence="2 3">
    <name type="scientific">Edaphobacter acidisoli</name>
    <dbReference type="NCBI Taxonomy" id="2040573"/>
    <lineage>
        <taxon>Bacteria</taxon>
        <taxon>Pseudomonadati</taxon>
        <taxon>Acidobacteriota</taxon>
        <taxon>Terriglobia</taxon>
        <taxon>Terriglobales</taxon>
        <taxon>Acidobacteriaceae</taxon>
        <taxon>Edaphobacter</taxon>
    </lineage>
</organism>
<gene>
    <name evidence="2" type="ORF">GCM10011507_15790</name>
</gene>
<comment type="caution">
    <text evidence="2">The sequence shown here is derived from an EMBL/GenBank/DDBJ whole genome shotgun (WGS) entry which is preliminary data.</text>
</comment>
<proteinExistence type="predicted"/>
<dbReference type="Proteomes" id="UP000648801">
    <property type="component" value="Unassembled WGS sequence"/>
</dbReference>
<evidence type="ECO:0000256" key="1">
    <source>
        <dbReference type="SAM" id="MobiDB-lite"/>
    </source>
</evidence>
<evidence type="ECO:0000313" key="2">
    <source>
        <dbReference type="EMBL" id="GGA65021.1"/>
    </source>
</evidence>
<reference evidence="2" key="1">
    <citation type="journal article" date="2014" name="Int. J. Syst. Evol. Microbiol.">
        <title>Complete genome sequence of Corynebacterium casei LMG S-19264T (=DSM 44701T), isolated from a smear-ripened cheese.</title>
        <authorList>
            <consortium name="US DOE Joint Genome Institute (JGI-PGF)"/>
            <person name="Walter F."/>
            <person name="Albersmeier A."/>
            <person name="Kalinowski J."/>
            <person name="Ruckert C."/>
        </authorList>
    </citation>
    <scope>NUCLEOTIDE SEQUENCE</scope>
    <source>
        <strain evidence="2">CGMCC 1.15447</strain>
    </source>
</reference>
<feature type="region of interest" description="Disordered" evidence="1">
    <location>
        <begin position="31"/>
        <end position="56"/>
    </location>
</feature>
<dbReference type="EMBL" id="BMJB01000001">
    <property type="protein sequence ID" value="GGA65021.1"/>
    <property type="molecule type" value="Genomic_DNA"/>
</dbReference>
<feature type="compositionally biased region" description="Basic and acidic residues" evidence="1">
    <location>
        <begin position="31"/>
        <end position="43"/>
    </location>
</feature>
<name>A0A916RQJ9_9BACT</name>
<keyword evidence="3" id="KW-1185">Reference proteome</keyword>
<evidence type="ECO:0000313" key="3">
    <source>
        <dbReference type="Proteomes" id="UP000648801"/>
    </source>
</evidence>
<reference evidence="2" key="2">
    <citation type="submission" date="2020-09" db="EMBL/GenBank/DDBJ databases">
        <authorList>
            <person name="Sun Q."/>
            <person name="Zhou Y."/>
        </authorList>
    </citation>
    <scope>NUCLEOTIDE SEQUENCE</scope>
    <source>
        <strain evidence="2">CGMCC 1.15447</strain>
    </source>
</reference>
<protein>
    <submittedName>
        <fullName evidence="2">Uncharacterized protein</fullName>
    </submittedName>
</protein>